<evidence type="ECO:0000259" key="9">
    <source>
        <dbReference type="PROSITE" id="PS51177"/>
    </source>
</evidence>
<reference evidence="11" key="1">
    <citation type="journal article" date="2013" name="Nature">
        <title>Pan genome of the phytoplankton Emiliania underpins its global distribution.</title>
        <authorList>
            <person name="Read B.A."/>
            <person name="Kegel J."/>
            <person name="Klute M.J."/>
            <person name="Kuo A."/>
            <person name="Lefebvre S.C."/>
            <person name="Maumus F."/>
            <person name="Mayer C."/>
            <person name="Miller J."/>
            <person name="Monier A."/>
            <person name="Salamov A."/>
            <person name="Young J."/>
            <person name="Aguilar M."/>
            <person name="Claverie J.M."/>
            <person name="Frickenhaus S."/>
            <person name="Gonzalez K."/>
            <person name="Herman E.K."/>
            <person name="Lin Y.C."/>
            <person name="Napier J."/>
            <person name="Ogata H."/>
            <person name="Sarno A.F."/>
            <person name="Shmutz J."/>
            <person name="Schroeder D."/>
            <person name="de Vargas C."/>
            <person name="Verret F."/>
            <person name="von Dassow P."/>
            <person name="Valentin K."/>
            <person name="Van de Peer Y."/>
            <person name="Wheeler G."/>
            <person name="Dacks J.B."/>
            <person name="Delwiche C.F."/>
            <person name="Dyhrman S.T."/>
            <person name="Glockner G."/>
            <person name="John U."/>
            <person name="Richards T."/>
            <person name="Worden A.Z."/>
            <person name="Zhang X."/>
            <person name="Grigoriev I.V."/>
            <person name="Allen A.E."/>
            <person name="Bidle K."/>
            <person name="Borodovsky M."/>
            <person name="Bowler C."/>
            <person name="Brownlee C."/>
            <person name="Cock J.M."/>
            <person name="Elias M."/>
            <person name="Gladyshev V.N."/>
            <person name="Groth M."/>
            <person name="Guda C."/>
            <person name="Hadaegh A."/>
            <person name="Iglesias-Rodriguez M.D."/>
            <person name="Jenkins J."/>
            <person name="Jones B.M."/>
            <person name="Lawson T."/>
            <person name="Leese F."/>
            <person name="Lindquist E."/>
            <person name="Lobanov A."/>
            <person name="Lomsadze A."/>
            <person name="Malik S.B."/>
            <person name="Marsh M.E."/>
            <person name="Mackinder L."/>
            <person name="Mock T."/>
            <person name="Mueller-Roeber B."/>
            <person name="Pagarete A."/>
            <person name="Parker M."/>
            <person name="Probert I."/>
            <person name="Quesneville H."/>
            <person name="Raines C."/>
            <person name="Rensing S.A."/>
            <person name="Riano-Pachon D.M."/>
            <person name="Richier S."/>
            <person name="Rokitta S."/>
            <person name="Shiraiwa Y."/>
            <person name="Soanes D.M."/>
            <person name="van der Giezen M."/>
            <person name="Wahlund T.M."/>
            <person name="Williams B."/>
            <person name="Wilson W."/>
            <person name="Wolfe G."/>
            <person name="Wurch L.L."/>
        </authorList>
    </citation>
    <scope>NUCLEOTIDE SEQUENCE</scope>
</reference>
<dbReference type="Proteomes" id="UP000013827">
    <property type="component" value="Unassembled WGS sequence"/>
</dbReference>
<evidence type="ECO:0000256" key="8">
    <source>
        <dbReference type="SAM" id="SignalP"/>
    </source>
</evidence>
<dbReference type="GO" id="GO:0004746">
    <property type="term" value="F:riboflavin synthase activity"/>
    <property type="evidence" value="ECO:0007669"/>
    <property type="project" value="UniProtKB-EC"/>
</dbReference>
<feature type="domain" description="Lumazine-binding" evidence="9">
    <location>
        <begin position="42"/>
        <end position="152"/>
    </location>
</feature>
<feature type="chain" id="PRO_5044282969" description="Riboflavin synthase" evidence="8">
    <location>
        <begin position="26"/>
        <end position="272"/>
    </location>
</feature>
<dbReference type="InterPro" id="IPR026017">
    <property type="entry name" value="Lumazine-bd_dom"/>
</dbReference>
<dbReference type="NCBIfam" id="TIGR00187">
    <property type="entry name" value="ribE"/>
    <property type="match status" value="1"/>
</dbReference>
<proteinExistence type="predicted"/>
<dbReference type="EnsemblProtists" id="EOD21560">
    <property type="protein sequence ID" value="EOD21560"/>
    <property type="gene ID" value="EMIHUDRAFT_430591"/>
</dbReference>
<dbReference type="AlphaFoldDB" id="A0A0D3JDH5"/>
<dbReference type="RefSeq" id="XP_005773989.1">
    <property type="nucleotide sequence ID" value="XM_005773932.1"/>
</dbReference>
<dbReference type="EC" id="2.5.1.9" evidence="3"/>
<comment type="function">
    <text evidence="1">Catalyzes the dismutation of two molecules of 6,7-dimethyl-8-ribityllumazine, resulting in the formation of riboflavin and 5-amino-6-(D-ribitylamino)uracil.</text>
</comment>
<dbReference type="GO" id="GO:0009231">
    <property type="term" value="P:riboflavin biosynthetic process"/>
    <property type="evidence" value="ECO:0007669"/>
    <property type="project" value="UniProtKB-KW"/>
</dbReference>
<evidence type="ECO:0000313" key="11">
    <source>
        <dbReference type="Proteomes" id="UP000013827"/>
    </source>
</evidence>
<dbReference type="CDD" id="cd00402">
    <property type="entry name" value="Riboflavin_synthase_like"/>
    <property type="match status" value="1"/>
</dbReference>
<accession>A0A0D3JDH5</accession>
<evidence type="ECO:0000256" key="1">
    <source>
        <dbReference type="ARBA" id="ARBA00002803"/>
    </source>
</evidence>
<keyword evidence="7" id="KW-0677">Repeat</keyword>
<dbReference type="HOGENOM" id="CLU_034388_0_0_1"/>
<organism evidence="10 11">
    <name type="scientific">Emiliania huxleyi (strain CCMP1516)</name>
    <dbReference type="NCBI Taxonomy" id="280463"/>
    <lineage>
        <taxon>Eukaryota</taxon>
        <taxon>Haptista</taxon>
        <taxon>Haptophyta</taxon>
        <taxon>Prymnesiophyceae</taxon>
        <taxon>Isochrysidales</taxon>
        <taxon>Noelaerhabdaceae</taxon>
        <taxon>Emiliania</taxon>
    </lineage>
</organism>
<evidence type="ECO:0000256" key="6">
    <source>
        <dbReference type="ARBA" id="ARBA00022679"/>
    </source>
</evidence>
<dbReference type="SUPFAM" id="SSF63380">
    <property type="entry name" value="Riboflavin synthase domain-like"/>
    <property type="match status" value="2"/>
</dbReference>
<feature type="domain" description="Lumazine-binding" evidence="9">
    <location>
        <begin position="153"/>
        <end position="251"/>
    </location>
</feature>
<name>A0A0D3JDH5_EMIH1</name>
<evidence type="ECO:0000256" key="7">
    <source>
        <dbReference type="ARBA" id="ARBA00022737"/>
    </source>
</evidence>
<dbReference type="PANTHER" id="PTHR21098:SF0">
    <property type="entry name" value="RIBOFLAVIN SYNTHASE"/>
    <property type="match status" value="1"/>
</dbReference>
<keyword evidence="11" id="KW-1185">Reference proteome</keyword>
<keyword evidence="6" id="KW-0808">Transferase</keyword>
<dbReference type="KEGG" id="ehx:EMIHUDRAFT_430591"/>
<evidence type="ECO:0000313" key="10">
    <source>
        <dbReference type="EnsemblProtists" id="EOD21560"/>
    </source>
</evidence>
<keyword evidence="5" id="KW-0686">Riboflavin biosynthesis</keyword>
<evidence type="ECO:0000256" key="3">
    <source>
        <dbReference type="ARBA" id="ARBA00012827"/>
    </source>
</evidence>
<comment type="pathway">
    <text evidence="2">Cofactor biosynthesis; riboflavin biosynthesis; riboflavin from 2-hydroxy-3-oxobutyl phosphate and 5-amino-6-(D-ribitylamino)uracil: step 2/2.</text>
</comment>
<sequence length="272" mass="28569">MPLAVATIAHLTLVLPRQWAPSAGAAAGLPASRRAGAAPVCVFSGIVEEIGEVRRLEQRDDLPLWDGGVGEGVELEVGASTVLEGAYLGCSIAVNGVCLTVTKFDADSFCVGLAPETLRRTNLQARRPRAAAPGAALNLERALAADGRNSGHLVQGHVDDVGTIEAMVPDGEALTVRVRPPKSLLPYIVPKGFICVDGTSLTVCEVNQAEGWFDFMLVSFTQAHITLPRKAVGDAVNLEVDVTAKYVERSVGGLAQRVAELEAEVAQLKAAQ</sequence>
<evidence type="ECO:0000256" key="4">
    <source>
        <dbReference type="ARBA" id="ARBA00013950"/>
    </source>
</evidence>
<dbReference type="GeneID" id="17267105"/>
<dbReference type="PaxDb" id="2903-EOD21560"/>
<dbReference type="Gene3D" id="2.40.30.20">
    <property type="match status" value="2"/>
</dbReference>
<reference evidence="10" key="2">
    <citation type="submission" date="2024-10" db="UniProtKB">
        <authorList>
            <consortium name="EnsemblProtists"/>
        </authorList>
    </citation>
    <scope>IDENTIFICATION</scope>
</reference>
<keyword evidence="8" id="KW-0732">Signal</keyword>
<dbReference type="Pfam" id="PF00677">
    <property type="entry name" value="Lum_binding"/>
    <property type="match status" value="2"/>
</dbReference>
<dbReference type="FunFam" id="2.40.30.20:FF:000004">
    <property type="entry name" value="Riboflavin synthase, alpha subunit"/>
    <property type="match status" value="1"/>
</dbReference>
<feature type="signal peptide" evidence="8">
    <location>
        <begin position="1"/>
        <end position="25"/>
    </location>
</feature>
<dbReference type="InterPro" id="IPR001783">
    <property type="entry name" value="Lumazine-bd"/>
</dbReference>
<dbReference type="PANTHER" id="PTHR21098">
    <property type="entry name" value="RIBOFLAVIN SYNTHASE ALPHA CHAIN"/>
    <property type="match status" value="1"/>
</dbReference>
<dbReference type="STRING" id="2903.R1E433"/>
<dbReference type="OMA" id="HFVTGHV"/>
<dbReference type="InterPro" id="IPR023366">
    <property type="entry name" value="ATP_synth_asu-like_sf"/>
</dbReference>
<protein>
    <recommendedName>
        <fullName evidence="4">Riboflavin synthase</fullName>
        <ecNumber evidence="3">2.5.1.9</ecNumber>
    </recommendedName>
</protein>
<dbReference type="NCBIfam" id="NF006767">
    <property type="entry name" value="PRK09289.1"/>
    <property type="match status" value="1"/>
</dbReference>
<dbReference type="InterPro" id="IPR017938">
    <property type="entry name" value="Riboflavin_synthase-like_b-brl"/>
</dbReference>
<evidence type="ECO:0000256" key="2">
    <source>
        <dbReference type="ARBA" id="ARBA00004887"/>
    </source>
</evidence>
<evidence type="ECO:0000256" key="5">
    <source>
        <dbReference type="ARBA" id="ARBA00022619"/>
    </source>
</evidence>
<dbReference type="eggNOG" id="KOG3310">
    <property type="taxonomic scope" value="Eukaryota"/>
</dbReference>
<dbReference type="PROSITE" id="PS51177">
    <property type="entry name" value="LUMAZINE_BIND"/>
    <property type="match status" value="2"/>
</dbReference>